<gene>
    <name evidence="10" type="primary">ispE</name>
    <name evidence="13" type="ORF">A2557_12045</name>
</gene>
<proteinExistence type="inferred from homology"/>
<reference evidence="13 14" key="1">
    <citation type="journal article" date="2016" name="Nat. Commun.">
        <title>Thousands of microbial genomes shed light on interconnected biogeochemical processes in an aquifer system.</title>
        <authorList>
            <person name="Anantharaman K."/>
            <person name="Brown C.T."/>
            <person name="Hug L.A."/>
            <person name="Sharon I."/>
            <person name="Castelle C.J."/>
            <person name="Probst A.J."/>
            <person name="Thomas B.C."/>
            <person name="Singh A."/>
            <person name="Wilkins M.J."/>
            <person name="Karaoz U."/>
            <person name="Brodie E.L."/>
            <person name="Williams K.H."/>
            <person name="Hubbard S.S."/>
            <person name="Banfield J.F."/>
        </authorList>
    </citation>
    <scope>NUCLEOTIDE SEQUENCE [LARGE SCALE GENOMIC DNA]</scope>
</reference>
<evidence type="ECO:0000256" key="4">
    <source>
        <dbReference type="ARBA" id="ARBA00022679"/>
    </source>
</evidence>
<sequence>MSRFKLAEPLLVLTPAKINLHLYVQHRRPDGYHELALDFVPISLYDQIEFFDFGSPGLWFLSEPELCPPEQNLVVKAIKALEREIGEPLDLGVKLTKQVPNGAGLGGGSANAAGTLVALNRALGLGISGPRLWEIATALGADVPFFLDPKPQQASGIGEILHPLEGALEWPLLLVKPPVSISTAQAYQHCQHSARKLPRSPYDRLVLEAINPRHNDFFAPLSLLYPELLALEQALTQAGAAAVQMSGSGSVMYGLFLEVQVRDLAKEKLAPLGLGTLYTAEILLSHQYGP</sequence>
<dbReference type="Pfam" id="PF08544">
    <property type="entry name" value="GHMP_kinases_C"/>
    <property type="match status" value="1"/>
</dbReference>
<accession>A0A1F6H0E0</accession>
<dbReference type="PIRSF" id="PIRSF010376">
    <property type="entry name" value="IspE"/>
    <property type="match status" value="1"/>
</dbReference>
<dbReference type="Gene3D" id="3.30.70.890">
    <property type="entry name" value="GHMP kinase, C-terminal domain"/>
    <property type="match status" value="1"/>
</dbReference>
<feature type="active site" evidence="10">
    <location>
        <position position="17"/>
    </location>
</feature>
<evidence type="ECO:0000256" key="6">
    <source>
        <dbReference type="ARBA" id="ARBA00022777"/>
    </source>
</evidence>
<keyword evidence="8 10" id="KW-0414">Isoprene biosynthesis</keyword>
<keyword evidence="7 10" id="KW-0067">ATP-binding</keyword>
<dbReference type="UniPathway" id="UPA00056">
    <property type="reaction ID" value="UER00094"/>
</dbReference>
<keyword evidence="5 10" id="KW-0547">Nucleotide-binding</keyword>
<comment type="catalytic activity">
    <reaction evidence="10">
        <text>4-CDP-2-C-methyl-D-erythritol + ATP = 4-CDP-2-C-methyl-D-erythritol 2-phosphate + ADP + H(+)</text>
        <dbReference type="Rhea" id="RHEA:18437"/>
        <dbReference type="ChEBI" id="CHEBI:15378"/>
        <dbReference type="ChEBI" id="CHEBI:30616"/>
        <dbReference type="ChEBI" id="CHEBI:57823"/>
        <dbReference type="ChEBI" id="CHEBI:57919"/>
        <dbReference type="ChEBI" id="CHEBI:456216"/>
        <dbReference type="EC" id="2.7.1.148"/>
    </reaction>
</comment>
<dbReference type="Pfam" id="PF00288">
    <property type="entry name" value="GHMP_kinases_N"/>
    <property type="match status" value="1"/>
</dbReference>
<dbReference type="InterPro" id="IPR036554">
    <property type="entry name" value="GHMP_kinase_C_sf"/>
</dbReference>
<dbReference type="GO" id="GO:0016114">
    <property type="term" value="P:terpenoid biosynthetic process"/>
    <property type="evidence" value="ECO:0007669"/>
    <property type="project" value="UniProtKB-UniRule"/>
</dbReference>
<evidence type="ECO:0000259" key="12">
    <source>
        <dbReference type="Pfam" id="PF08544"/>
    </source>
</evidence>
<feature type="binding site" evidence="10">
    <location>
        <begin position="100"/>
        <end position="110"/>
    </location>
    <ligand>
        <name>ATP</name>
        <dbReference type="ChEBI" id="CHEBI:30616"/>
    </ligand>
</feature>
<organism evidence="13 14">
    <name type="scientific">Candidatus Lambdaproteobacteria bacterium RIFOXYD2_FULL_56_26</name>
    <dbReference type="NCBI Taxonomy" id="1817773"/>
    <lineage>
        <taxon>Bacteria</taxon>
        <taxon>Pseudomonadati</taxon>
        <taxon>Pseudomonadota</taxon>
        <taxon>Candidatus Lambdaproteobacteria</taxon>
    </lineage>
</organism>
<evidence type="ECO:0000256" key="3">
    <source>
        <dbReference type="ARBA" id="ARBA00017473"/>
    </source>
</evidence>
<dbReference type="InterPro" id="IPR006204">
    <property type="entry name" value="GHMP_kinase_N_dom"/>
</dbReference>
<dbReference type="AlphaFoldDB" id="A0A1F6H0E0"/>
<comment type="function">
    <text evidence="10">Catalyzes the phosphorylation of the position 2 hydroxy group of 4-diphosphocytidyl-2C-methyl-D-erythritol.</text>
</comment>
<dbReference type="PANTHER" id="PTHR43527">
    <property type="entry name" value="4-DIPHOSPHOCYTIDYL-2-C-METHYL-D-ERYTHRITOL KINASE, CHLOROPLASTIC"/>
    <property type="match status" value="1"/>
</dbReference>
<keyword evidence="4 10" id="KW-0808">Transferase</keyword>
<evidence type="ECO:0000256" key="7">
    <source>
        <dbReference type="ARBA" id="ARBA00022840"/>
    </source>
</evidence>
<comment type="pathway">
    <text evidence="10">Isoprenoid biosynthesis; isopentenyl diphosphate biosynthesis via DXP pathway; isopentenyl diphosphate from 1-deoxy-D-xylulose 5-phosphate: step 3/6.</text>
</comment>
<evidence type="ECO:0000256" key="8">
    <source>
        <dbReference type="ARBA" id="ARBA00023229"/>
    </source>
</evidence>
<dbReference type="Gene3D" id="3.30.230.10">
    <property type="match status" value="1"/>
</dbReference>
<dbReference type="EC" id="2.7.1.148" evidence="2 10"/>
<dbReference type="PANTHER" id="PTHR43527:SF2">
    <property type="entry name" value="4-DIPHOSPHOCYTIDYL-2-C-METHYL-D-ERYTHRITOL KINASE, CHLOROPLASTIC"/>
    <property type="match status" value="1"/>
</dbReference>
<dbReference type="SUPFAM" id="SSF54211">
    <property type="entry name" value="Ribosomal protein S5 domain 2-like"/>
    <property type="match status" value="1"/>
</dbReference>
<dbReference type="InterPro" id="IPR004424">
    <property type="entry name" value="IspE"/>
</dbReference>
<dbReference type="InterPro" id="IPR014721">
    <property type="entry name" value="Ribsml_uS5_D2-typ_fold_subgr"/>
</dbReference>
<evidence type="ECO:0000256" key="1">
    <source>
        <dbReference type="ARBA" id="ARBA00009684"/>
    </source>
</evidence>
<dbReference type="GO" id="GO:0050515">
    <property type="term" value="F:4-(cytidine 5'-diphospho)-2-C-methyl-D-erythritol kinase activity"/>
    <property type="evidence" value="ECO:0007669"/>
    <property type="project" value="UniProtKB-UniRule"/>
</dbReference>
<comment type="caution">
    <text evidence="13">The sequence shown here is derived from an EMBL/GenBank/DDBJ whole genome shotgun (WGS) entry which is preliminary data.</text>
</comment>
<dbReference type="GO" id="GO:0019288">
    <property type="term" value="P:isopentenyl diphosphate biosynthetic process, methylerythritol 4-phosphate pathway"/>
    <property type="evidence" value="ECO:0007669"/>
    <property type="project" value="UniProtKB-UniRule"/>
</dbReference>
<dbReference type="InterPro" id="IPR013750">
    <property type="entry name" value="GHMP_kinase_C_dom"/>
</dbReference>
<dbReference type="EMBL" id="MFNF01000011">
    <property type="protein sequence ID" value="OGH03863.1"/>
    <property type="molecule type" value="Genomic_DNA"/>
</dbReference>
<evidence type="ECO:0000256" key="10">
    <source>
        <dbReference type="HAMAP-Rule" id="MF_00061"/>
    </source>
</evidence>
<feature type="domain" description="GHMP kinase N-terminal" evidence="11">
    <location>
        <begin position="72"/>
        <end position="147"/>
    </location>
</feature>
<evidence type="ECO:0000313" key="13">
    <source>
        <dbReference type="EMBL" id="OGH03863.1"/>
    </source>
</evidence>
<evidence type="ECO:0000313" key="14">
    <source>
        <dbReference type="Proteomes" id="UP000177583"/>
    </source>
</evidence>
<feature type="active site" evidence="10">
    <location>
        <position position="142"/>
    </location>
</feature>
<dbReference type="SUPFAM" id="SSF55060">
    <property type="entry name" value="GHMP Kinase, C-terminal domain"/>
    <property type="match status" value="1"/>
</dbReference>
<dbReference type="NCBIfam" id="TIGR00154">
    <property type="entry name" value="ispE"/>
    <property type="match status" value="1"/>
</dbReference>
<evidence type="ECO:0000256" key="9">
    <source>
        <dbReference type="ARBA" id="ARBA00032554"/>
    </source>
</evidence>
<protein>
    <recommendedName>
        <fullName evidence="3 10">4-diphosphocytidyl-2-C-methyl-D-erythritol kinase</fullName>
        <shortName evidence="10">CMK</shortName>
        <ecNumber evidence="2 10">2.7.1.148</ecNumber>
    </recommendedName>
    <alternativeName>
        <fullName evidence="9 10">4-(cytidine-5'-diphospho)-2-C-methyl-D-erythritol kinase</fullName>
    </alternativeName>
</protein>
<feature type="domain" description="GHMP kinase C-terminal" evidence="12">
    <location>
        <begin position="217"/>
        <end position="257"/>
    </location>
</feature>
<evidence type="ECO:0000256" key="2">
    <source>
        <dbReference type="ARBA" id="ARBA00012052"/>
    </source>
</evidence>
<name>A0A1F6H0E0_9PROT</name>
<dbReference type="InterPro" id="IPR020568">
    <property type="entry name" value="Ribosomal_Su5_D2-typ_SF"/>
</dbReference>
<evidence type="ECO:0000256" key="5">
    <source>
        <dbReference type="ARBA" id="ARBA00022741"/>
    </source>
</evidence>
<dbReference type="HAMAP" id="MF_00061">
    <property type="entry name" value="IspE"/>
    <property type="match status" value="1"/>
</dbReference>
<evidence type="ECO:0000259" key="11">
    <source>
        <dbReference type="Pfam" id="PF00288"/>
    </source>
</evidence>
<keyword evidence="6 10" id="KW-0418">Kinase</keyword>
<dbReference type="Proteomes" id="UP000177583">
    <property type="component" value="Unassembled WGS sequence"/>
</dbReference>
<comment type="similarity">
    <text evidence="1 10">Belongs to the GHMP kinase family. IspE subfamily.</text>
</comment>
<dbReference type="GO" id="GO:0005524">
    <property type="term" value="F:ATP binding"/>
    <property type="evidence" value="ECO:0007669"/>
    <property type="project" value="UniProtKB-UniRule"/>
</dbReference>